<dbReference type="InterPro" id="IPR001249">
    <property type="entry name" value="AcCoA_biotinCC"/>
</dbReference>
<comment type="pathway">
    <text evidence="2 9">Lipid metabolism; fatty acid biosynthesis.</text>
</comment>
<dbReference type="GO" id="GO:0003989">
    <property type="term" value="F:acetyl-CoA carboxylase activity"/>
    <property type="evidence" value="ECO:0007669"/>
    <property type="project" value="InterPro"/>
</dbReference>
<dbReference type="SUPFAM" id="SSF51230">
    <property type="entry name" value="Single hybrid motif"/>
    <property type="match status" value="1"/>
</dbReference>
<dbReference type="GO" id="GO:0006633">
    <property type="term" value="P:fatty acid biosynthetic process"/>
    <property type="evidence" value="ECO:0007669"/>
    <property type="project" value="UniProtKB-UniPathway"/>
</dbReference>
<evidence type="ECO:0000256" key="10">
    <source>
        <dbReference type="SAM" id="MobiDB-lite"/>
    </source>
</evidence>
<protein>
    <recommendedName>
        <fullName evidence="3 9">Biotin carboxyl carrier protein of acetyl-CoA carboxylase</fullName>
    </recommendedName>
</protein>
<organism evidence="12 13">
    <name type="scientific">Anaeromyxobacter dehalogenans (strain ATCC BAA-258 / DSM 21875 / 2CP-1)</name>
    <dbReference type="NCBI Taxonomy" id="455488"/>
    <lineage>
        <taxon>Bacteria</taxon>
        <taxon>Pseudomonadati</taxon>
        <taxon>Myxococcota</taxon>
        <taxon>Myxococcia</taxon>
        <taxon>Myxococcales</taxon>
        <taxon>Cystobacterineae</taxon>
        <taxon>Anaeromyxobacteraceae</taxon>
        <taxon>Anaeromyxobacter</taxon>
    </lineage>
</organism>
<feature type="domain" description="Lipoyl-binding" evidence="11">
    <location>
        <begin position="101"/>
        <end position="177"/>
    </location>
</feature>
<evidence type="ECO:0000256" key="6">
    <source>
        <dbReference type="ARBA" id="ARBA00023098"/>
    </source>
</evidence>
<dbReference type="RefSeq" id="WP_012524752.1">
    <property type="nucleotide sequence ID" value="NC_011891.1"/>
</dbReference>
<keyword evidence="6 9" id="KW-0443">Lipid metabolism</keyword>
<dbReference type="AlphaFoldDB" id="B8JD12"/>
<evidence type="ECO:0000256" key="7">
    <source>
        <dbReference type="ARBA" id="ARBA00023160"/>
    </source>
</evidence>
<keyword evidence="8 9" id="KW-0092">Biotin</keyword>
<dbReference type="UniPathway" id="UPA00094"/>
<sequence length="179" mass="18810">MATRPLKQQQPERTPEPAPTPGFTMEDVKKLVALVEKSDVTHIAWAKGEEKVVIRRGGVAAPAPVFHAAPVAAPVPAALAPVAAPAPAGAPKAEAKADKPGVEVKSPFVGTFYRAPSPDSPPFVDVGQKVKKGQTLCIVEAMKLMNEIEAETDGTVAEIYVQNATPVEFGEPLFRIVAG</sequence>
<dbReference type="FunFam" id="2.40.50.100:FF:000003">
    <property type="entry name" value="Acetyl-CoA carboxylase biotin carboxyl carrier protein"/>
    <property type="match status" value="1"/>
</dbReference>
<keyword evidence="13" id="KW-1185">Reference proteome</keyword>
<dbReference type="PANTHER" id="PTHR45266:SF3">
    <property type="entry name" value="OXALOACETATE DECARBOXYLASE ALPHA CHAIN"/>
    <property type="match status" value="1"/>
</dbReference>
<gene>
    <name evidence="12" type="ordered locus">A2cp1_0683</name>
</gene>
<reference evidence="12" key="1">
    <citation type="submission" date="2009-01" db="EMBL/GenBank/DDBJ databases">
        <title>Complete sequence of Anaeromyxobacter dehalogenans 2CP-1.</title>
        <authorList>
            <consortium name="US DOE Joint Genome Institute"/>
            <person name="Lucas S."/>
            <person name="Copeland A."/>
            <person name="Lapidus A."/>
            <person name="Glavina del Rio T."/>
            <person name="Dalin E."/>
            <person name="Tice H."/>
            <person name="Bruce D."/>
            <person name="Goodwin L."/>
            <person name="Pitluck S."/>
            <person name="Saunders E."/>
            <person name="Brettin T."/>
            <person name="Detter J.C."/>
            <person name="Han C."/>
            <person name="Larimer F."/>
            <person name="Land M."/>
            <person name="Hauser L."/>
            <person name="Kyrpides N."/>
            <person name="Ovchinnikova G."/>
            <person name="Beliaev A.S."/>
            <person name="Richardson P."/>
        </authorList>
    </citation>
    <scope>NUCLEOTIDE SEQUENCE</scope>
    <source>
        <strain evidence="12">2CP-1</strain>
    </source>
</reference>
<dbReference type="KEGG" id="acp:A2cp1_0683"/>
<dbReference type="GO" id="GO:0009317">
    <property type="term" value="C:acetyl-CoA carboxylase complex"/>
    <property type="evidence" value="ECO:0007669"/>
    <property type="project" value="InterPro"/>
</dbReference>
<evidence type="ECO:0000256" key="3">
    <source>
        <dbReference type="ARBA" id="ARBA00017562"/>
    </source>
</evidence>
<dbReference type="PROSITE" id="PS50968">
    <property type="entry name" value="BIOTINYL_LIPOYL"/>
    <property type="match status" value="1"/>
</dbReference>
<dbReference type="NCBIfam" id="TIGR00531">
    <property type="entry name" value="BCCP"/>
    <property type="match status" value="1"/>
</dbReference>
<dbReference type="PANTHER" id="PTHR45266">
    <property type="entry name" value="OXALOACETATE DECARBOXYLASE ALPHA CHAIN"/>
    <property type="match status" value="1"/>
</dbReference>
<evidence type="ECO:0000256" key="5">
    <source>
        <dbReference type="ARBA" id="ARBA00022832"/>
    </source>
</evidence>
<comment type="function">
    <text evidence="1 9">This protein is a component of the acetyl coenzyme A carboxylase complex; first, biotin carboxylase catalyzes the carboxylation of the carrier protein and then the transcarboxylase transfers the carboxyl group to form malonyl-CoA.</text>
</comment>
<dbReference type="InterPro" id="IPR000089">
    <property type="entry name" value="Biotin_lipoyl"/>
</dbReference>
<evidence type="ECO:0000259" key="11">
    <source>
        <dbReference type="PROSITE" id="PS50968"/>
    </source>
</evidence>
<evidence type="ECO:0000313" key="13">
    <source>
        <dbReference type="Proteomes" id="UP000007089"/>
    </source>
</evidence>
<keyword evidence="7 9" id="KW-0275">Fatty acid biosynthesis</keyword>
<evidence type="ECO:0000313" key="12">
    <source>
        <dbReference type="EMBL" id="ACL64040.1"/>
    </source>
</evidence>
<evidence type="ECO:0000256" key="9">
    <source>
        <dbReference type="RuleBase" id="RU364072"/>
    </source>
</evidence>
<feature type="compositionally biased region" description="Polar residues" evidence="10">
    <location>
        <begin position="1"/>
        <end position="12"/>
    </location>
</feature>
<evidence type="ECO:0000256" key="1">
    <source>
        <dbReference type="ARBA" id="ARBA00003761"/>
    </source>
</evidence>
<dbReference type="InterPro" id="IPR001882">
    <property type="entry name" value="Biotin_BS"/>
</dbReference>
<dbReference type="Gene3D" id="2.40.50.100">
    <property type="match status" value="1"/>
</dbReference>
<evidence type="ECO:0000256" key="8">
    <source>
        <dbReference type="ARBA" id="ARBA00023267"/>
    </source>
</evidence>
<dbReference type="PRINTS" id="PR01071">
    <property type="entry name" value="ACOABIOTINCC"/>
</dbReference>
<dbReference type="HOGENOM" id="CLU_016733_3_1_7"/>
<dbReference type="Pfam" id="PF00364">
    <property type="entry name" value="Biotin_lipoyl"/>
    <property type="match status" value="1"/>
</dbReference>
<name>B8JD12_ANAD2</name>
<feature type="region of interest" description="Disordered" evidence="10">
    <location>
        <begin position="1"/>
        <end position="25"/>
    </location>
</feature>
<dbReference type="EMBL" id="CP001359">
    <property type="protein sequence ID" value="ACL64040.1"/>
    <property type="molecule type" value="Genomic_DNA"/>
</dbReference>
<evidence type="ECO:0000256" key="2">
    <source>
        <dbReference type="ARBA" id="ARBA00005194"/>
    </source>
</evidence>
<keyword evidence="5 9" id="KW-0276">Fatty acid metabolism</keyword>
<evidence type="ECO:0000256" key="4">
    <source>
        <dbReference type="ARBA" id="ARBA00022516"/>
    </source>
</evidence>
<dbReference type="CDD" id="cd06850">
    <property type="entry name" value="biotinyl_domain"/>
    <property type="match status" value="1"/>
</dbReference>
<proteinExistence type="predicted"/>
<dbReference type="PROSITE" id="PS00188">
    <property type="entry name" value="BIOTIN"/>
    <property type="match status" value="1"/>
</dbReference>
<dbReference type="InterPro" id="IPR050709">
    <property type="entry name" value="Biotin_Carboxyl_Carrier/Decarb"/>
</dbReference>
<dbReference type="Proteomes" id="UP000007089">
    <property type="component" value="Chromosome"/>
</dbReference>
<accession>B8JD12</accession>
<keyword evidence="4 9" id="KW-0444">Lipid biosynthesis</keyword>
<dbReference type="InterPro" id="IPR011053">
    <property type="entry name" value="Single_hybrid_motif"/>
</dbReference>